<dbReference type="GO" id="GO:0008897">
    <property type="term" value="F:holo-[acyl-carrier-protein] synthase activity"/>
    <property type="evidence" value="ECO:0007669"/>
    <property type="project" value="InterPro"/>
</dbReference>
<dbReference type="Proteomes" id="UP000193642">
    <property type="component" value="Unassembled WGS sequence"/>
</dbReference>
<name>A0A1Y2CK33_9FUNG</name>
<comment type="caution">
    <text evidence="3">The sequence shown here is derived from an EMBL/GenBank/DDBJ whole genome shotgun (WGS) entry which is preliminary data.</text>
</comment>
<dbReference type="AlphaFoldDB" id="A0A1Y2CK33"/>
<dbReference type="GO" id="GO:0000287">
    <property type="term" value="F:magnesium ion binding"/>
    <property type="evidence" value="ECO:0007669"/>
    <property type="project" value="InterPro"/>
</dbReference>
<dbReference type="Pfam" id="PF01648">
    <property type="entry name" value="ACPS"/>
    <property type="match status" value="1"/>
</dbReference>
<feature type="domain" description="4'-phosphopantetheinyl transferase" evidence="2">
    <location>
        <begin position="4"/>
        <end position="103"/>
    </location>
</feature>
<organism evidence="3 4">
    <name type="scientific">Rhizoclosmatium globosum</name>
    <dbReference type="NCBI Taxonomy" id="329046"/>
    <lineage>
        <taxon>Eukaryota</taxon>
        <taxon>Fungi</taxon>
        <taxon>Fungi incertae sedis</taxon>
        <taxon>Chytridiomycota</taxon>
        <taxon>Chytridiomycota incertae sedis</taxon>
        <taxon>Chytridiomycetes</taxon>
        <taxon>Chytridiales</taxon>
        <taxon>Chytriomycetaceae</taxon>
        <taxon>Rhizoclosmatium</taxon>
    </lineage>
</organism>
<dbReference type="SUPFAM" id="SSF56214">
    <property type="entry name" value="4'-phosphopantetheinyl transferase"/>
    <property type="match status" value="1"/>
</dbReference>
<sequence>MILGIGCDIVHIPRIRALLHRSRDASAGPSRVFCDKRAINFARRIFGTDELEAFRKRFILADGEVDERTVTLFLAGRFAVKESSYKALRPHYALDWSDVNIVSENGI</sequence>
<keyword evidence="1" id="KW-0808">Transferase</keyword>
<gene>
    <name evidence="3" type="ORF">BCR33DRAFT_848729</name>
</gene>
<dbReference type="EMBL" id="MCGO01000014">
    <property type="protein sequence ID" value="ORY47381.1"/>
    <property type="molecule type" value="Genomic_DNA"/>
</dbReference>
<dbReference type="InterPro" id="IPR037143">
    <property type="entry name" value="4-PPantetheinyl_Trfase_dom_sf"/>
</dbReference>
<evidence type="ECO:0000259" key="2">
    <source>
        <dbReference type="Pfam" id="PF01648"/>
    </source>
</evidence>
<evidence type="ECO:0000313" key="3">
    <source>
        <dbReference type="EMBL" id="ORY47381.1"/>
    </source>
</evidence>
<dbReference type="Gene3D" id="3.90.470.20">
    <property type="entry name" value="4'-phosphopantetheinyl transferase domain"/>
    <property type="match status" value="1"/>
</dbReference>
<protein>
    <recommendedName>
        <fullName evidence="2">4'-phosphopantetheinyl transferase domain-containing protein</fullName>
    </recommendedName>
</protein>
<dbReference type="InterPro" id="IPR008278">
    <property type="entry name" value="4-PPantetheinyl_Trfase_dom"/>
</dbReference>
<evidence type="ECO:0000256" key="1">
    <source>
        <dbReference type="ARBA" id="ARBA00022679"/>
    </source>
</evidence>
<evidence type="ECO:0000313" key="4">
    <source>
        <dbReference type="Proteomes" id="UP000193642"/>
    </source>
</evidence>
<dbReference type="OrthoDB" id="15433at2759"/>
<accession>A0A1Y2CK33</accession>
<keyword evidence="4" id="KW-1185">Reference proteome</keyword>
<proteinExistence type="predicted"/>
<reference evidence="3 4" key="1">
    <citation type="submission" date="2016-07" db="EMBL/GenBank/DDBJ databases">
        <title>Pervasive Adenine N6-methylation of Active Genes in Fungi.</title>
        <authorList>
            <consortium name="DOE Joint Genome Institute"/>
            <person name="Mondo S.J."/>
            <person name="Dannebaum R.O."/>
            <person name="Kuo R.C."/>
            <person name="Labutti K."/>
            <person name="Haridas S."/>
            <person name="Kuo A."/>
            <person name="Salamov A."/>
            <person name="Ahrendt S.R."/>
            <person name="Lipzen A."/>
            <person name="Sullivan W."/>
            <person name="Andreopoulos W.B."/>
            <person name="Clum A."/>
            <person name="Lindquist E."/>
            <person name="Daum C."/>
            <person name="Ramamoorthy G.K."/>
            <person name="Gryganskyi A."/>
            <person name="Culley D."/>
            <person name="Magnuson J.K."/>
            <person name="James T.Y."/>
            <person name="O'Malley M.A."/>
            <person name="Stajich J.E."/>
            <person name="Spatafora J.W."/>
            <person name="Visel A."/>
            <person name="Grigoriev I.V."/>
        </authorList>
    </citation>
    <scope>NUCLEOTIDE SEQUENCE [LARGE SCALE GENOMIC DNA]</scope>
    <source>
        <strain evidence="3 4">JEL800</strain>
    </source>
</reference>